<dbReference type="OrthoDB" id="9807486at2"/>
<comment type="caution">
    <text evidence="1">The sequence shown here is derived from an EMBL/GenBank/DDBJ whole genome shotgun (WGS) entry which is preliminary data.</text>
</comment>
<name>A0A418Q921_9CORY</name>
<reference evidence="1 2" key="1">
    <citation type="submission" date="2018-09" db="EMBL/GenBank/DDBJ databases">
        <title>Optimization and identification of Corynebacterium falsenii FN1-14 from fish paste.</title>
        <authorList>
            <person name="Daroonpunt R."/>
            <person name="Tanasupawat S."/>
        </authorList>
    </citation>
    <scope>NUCLEOTIDE SEQUENCE [LARGE SCALE GENOMIC DNA]</scope>
    <source>
        <strain evidence="1 2">FN1-14</strain>
    </source>
</reference>
<proteinExistence type="predicted"/>
<organism evidence="1 2">
    <name type="scientific">Corynebacterium falsenii</name>
    <dbReference type="NCBI Taxonomy" id="108486"/>
    <lineage>
        <taxon>Bacteria</taxon>
        <taxon>Bacillati</taxon>
        <taxon>Actinomycetota</taxon>
        <taxon>Actinomycetes</taxon>
        <taxon>Mycobacteriales</taxon>
        <taxon>Corynebacteriaceae</taxon>
        <taxon>Corynebacterium</taxon>
    </lineage>
</organism>
<gene>
    <name evidence="1" type="ORF">D3M95_02570</name>
</gene>
<dbReference type="AlphaFoldDB" id="A0A418Q921"/>
<dbReference type="STRING" id="1451189.CFAL_11770"/>
<accession>A0A418Q921</accession>
<dbReference type="Proteomes" id="UP000285278">
    <property type="component" value="Unassembled WGS sequence"/>
</dbReference>
<evidence type="ECO:0000313" key="2">
    <source>
        <dbReference type="Proteomes" id="UP000285278"/>
    </source>
</evidence>
<evidence type="ECO:0000313" key="1">
    <source>
        <dbReference type="EMBL" id="RIX36187.1"/>
    </source>
</evidence>
<protein>
    <submittedName>
        <fullName evidence="1">Uncharacterized protein</fullName>
    </submittedName>
</protein>
<keyword evidence="2" id="KW-1185">Reference proteome</keyword>
<dbReference type="EMBL" id="QXJK01000002">
    <property type="protein sequence ID" value="RIX36187.1"/>
    <property type="molecule type" value="Genomic_DNA"/>
</dbReference>
<dbReference type="Gene3D" id="3.40.1740.10">
    <property type="entry name" value="VC0467-like"/>
    <property type="match status" value="1"/>
</dbReference>
<dbReference type="RefSeq" id="WP_119664334.1">
    <property type="nucleotide sequence ID" value="NZ_QXJK01000002.1"/>
</dbReference>
<sequence length="263" mass="28050">MSDSADSADKAATAVRAGDIIFQSPQVVADSMNLAATRYIPQDAEESFIAAFSAEPGQLNQPGRPGAEALLVLQTDQDANDEGEGLGIVAVQLGLMSTEAVANHLPHLADKLTKPKVFFIGGHREPVVLAVALLTPEPAASDNPAAAALQTLQPSHPSRFGPDNRFLLIHTGEGAPSVEDQVAAATGSSDGSRLQGMRLFHSYVSVSHAQVNKWVECGLVGVEHATPDDVFTAKPAETWRQLMKRRPFPENLFVTWATNPERN</sequence>